<dbReference type="Proteomes" id="UP000760819">
    <property type="component" value="Unassembled WGS sequence"/>
</dbReference>
<dbReference type="CDD" id="cd00782">
    <property type="entry name" value="MutL_Trans"/>
    <property type="match status" value="1"/>
</dbReference>
<dbReference type="GO" id="GO:0016887">
    <property type="term" value="F:ATP hydrolysis activity"/>
    <property type="evidence" value="ECO:0007669"/>
    <property type="project" value="InterPro"/>
</dbReference>
<evidence type="ECO:0000259" key="5">
    <source>
        <dbReference type="SMART" id="SM01340"/>
    </source>
</evidence>
<dbReference type="Pfam" id="PF01119">
    <property type="entry name" value="DNA_mis_repair"/>
    <property type="match status" value="1"/>
</dbReference>
<dbReference type="Pfam" id="PF13589">
    <property type="entry name" value="HATPase_c_3"/>
    <property type="match status" value="1"/>
</dbReference>
<feature type="compositionally biased region" description="Polar residues" evidence="4">
    <location>
        <begin position="360"/>
        <end position="372"/>
    </location>
</feature>
<keyword evidence="6" id="KW-0378">Hydrolase</keyword>
<comment type="caution">
    <text evidence="6">The sequence shown here is derived from an EMBL/GenBank/DDBJ whole genome shotgun (WGS) entry which is preliminary data.</text>
</comment>
<dbReference type="InterPro" id="IPR013507">
    <property type="entry name" value="DNA_mismatch_S5_2-like"/>
</dbReference>
<evidence type="ECO:0000256" key="1">
    <source>
        <dbReference type="ARBA" id="ARBA00006082"/>
    </source>
</evidence>
<dbReference type="GO" id="GO:0030983">
    <property type="term" value="F:mismatched DNA binding"/>
    <property type="evidence" value="ECO:0007669"/>
    <property type="project" value="InterPro"/>
</dbReference>
<dbReference type="InterPro" id="IPR038973">
    <property type="entry name" value="MutL/Mlh/Pms-like"/>
</dbReference>
<keyword evidence="6" id="KW-0255">Endonuclease</keyword>
<feature type="domain" description="DNA mismatch repair protein S5" evidence="5">
    <location>
        <begin position="208"/>
        <end position="326"/>
    </location>
</feature>
<dbReference type="EMBL" id="JAGQLI010000112">
    <property type="protein sequence ID" value="MCA9379223.1"/>
    <property type="molecule type" value="Genomic_DNA"/>
</dbReference>
<dbReference type="AlphaFoldDB" id="A0A955I9K3"/>
<proteinExistence type="inferred from homology"/>
<comment type="similarity">
    <text evidence="1">Belongs to the DNA mismatch repair MutL/HexB family.</text>
</comment>
<evidence type="ECO:0000313" key="6">
    <source>
        <dbReference type="EMBL" id="MCA9379223.1"/>
    </source>
</evidence>
<feature type="region of interest" description="Disordered" evidence="4">
    <location>
        <begin position="332"/>
        <end position="372"/>
    </location>
</feature>
<dbReference type="InterPro" id="IPR036890">
    <property type="entry name" value="HATPase_C_sf"/>
</dbReference>
<dbReference type="Gene3D" id="3.30.565.10">
    <property type="entry name" value="Histidine kinase-like ATPase, C-terminal domain"/>
    <property type="match status" value="1"/>
</dbReference>
<evidence type="ECO:0000256" key="2">
    <source>
        <dbReference type="ARBA" id="ARBA00022763"/>
    </source>
</evidence>
<gene>
    <name evidence="6" type="primary">mutL</name>
    <name evidence="6" type="ORF">KC640_02235</name>
</gene>
<feature type="compositionally biased region" description="Polar residues" evidence="4">
    <location>
        <begin position="336"/>
        <end position="346"/>
    </location>
</feature>
<sequence>MGKIHVLDQNTINMIAAGEVVERPASVVKELVENSIDAGATKITVSIKNGGIDEITVTDNGQGISAEDAELAFTQHATSKITSASDLENIFTLGFRGEALASISSVSRVELDTKTEATPATKVVVENSQSGSKTSNKATTGTTISVFDLFRHIPARKKFLRTPATELSHVQEMFISLALVNLQVHFELIHNGKLLLRLPAVENFNERVFAIWNAQVAENLYESHVEIPGGKIHLYIGKPEAGRKDRKLQYLFVNKRHVSDRILSKAVIEGYTGFLPGGIYPVYFIMLELDPKVVDVNVHPRKLEVRFDNSGQIFGAVKNAVSQALTTNTKRDLMSRVSSGDRTSFSPIPDTPTFLPASGRRQQASVGKQSPA</sequence>
<dbReference type="GO" id="GO:0140664">
    <property type="term" value="F:ATP-dependent DNA damage sensor activity"/>
    <property type="evidence" value="ECO:0007669"/>
    <property type="project" value="InterPro"/>
</dbReference>
<reference evidence="6" key="2">
    <citation type="journal article" date="2021" name="Microbiome">
        <title>Successional dynamics and alternative stable states in a saline activated sludge microbial community over 9 years.</title>
        <authorList>
            <person name="Wang Y."/>
            <person name="Ye J."/>
            <person name="Ju F."/>
            <person name="Liu L."/>
            <person name="Boyd J.A."/>
            <person name="Deng Y."/>
            <person name="Parks D.H."/>
            <person name="Jiang X."/>
            <person name="Yin X."/>
            <person name="Woodcroft B.J."/>
            <person name="Tyson G.W."/>
            <person name="Hugenholtz P."/>
            <person name="Polz M.F."/>
            <person name="Zhang T."/>
        </authorList>
    </citation>
    <scope>NUCLEOTIDE SEQUENCE</scope>
    <source>
        <strain evidence="6">HKST-UBA12</strain>
    </source>
</reference>
<dbReference type="GO" id="GO:0006298">
    <property type="term" value="P:mismatch repair"/>
    <property type="evidence" value="ECO:0007669"/>
    <property type="project" value="InterPro"/>
</dbReference>
<dbReference type="SMART" id="SM01340">
    <property type="entry name" value="DNA_mis_repair"/>
    <property type="match status" value="1"/>
</dbReference>
<dbReference type="SUPFAM" id="SSF55874">
    <property type="entry name" value="ATPase domain of HSP90 chaperone/DNA topoisomerase II/histidine kinase"/>
    <property type="match status" value="1"/>
</dbReference>
<dbReference type="NCBIfam" id="TIGR00585">
    <property type="entry name" value="mutl"/>
    <property type="match status" value="1"/>
</dbReference>
<feature type="non-terminal residue" evidence="6">
    <location>
        <position position="372"/>
    </location>
</feature>
<dbReference type="InterPro" id="IPR002099">
    <property type="entry name" value="MutL/Mlh/PMS"/>
</dbReference>
<dbReference type="GO" id="GO:0004519">
    <property type="term" value="F:endonuclease activity"/>
    <property type="evidence" value="ECO:0007669"/>
    <property type="project" value="UniProtKB-KW"/>
</dbReference>
<keyword evidence="2" id="KW-0227">DNA damage</keyword>
<dbReference type="GO" id="GO:0005524">
    <property type="term" value="F:ATP binding"/>
    <property type="evidence" value="ECO:0007669"/>
    <property type="project" value="InterPro"/>
</dbReference>
<dbReference type="PROSITE" id="PS00058">
    <property type="entry name" value="DNA_MISMATCH_REPAIR_1"/>
    <property type="match status" value="1"/>
</dbReference>
<dbReference type="Gene3D" id="3.30.230.10">
    <property type="match status" value="1"/>
</dbReference>
<evidence type="ECO:0000256" key="4">
    <source>
        <dbReference type="SAM" id="MobiDB-lite"/>
    </source>
</evidence>
<evidence type="ECO:0000256" key="3">
    <source>
        <dbReference type="ARBA" id="ARBA00023204"/>
    </source>
</evidence>
<dbReference type="InterPro" id="IPR020568">
    <property type="entry name" value="Ribosomal_Su5_D2-typ_SF"/>
</dbReference>
<dbReference type="PANTHER" id="PTHR10073">
    <property type="entry name" value="DNA MISMATCH REPAIR PROTEIN MLH, PMS, MUTL"/>
    <property type="match status" value="1"/>
</dbReference>
<organism evidence="6 7">
    <name type="scientific">Candidatus Dojkabacteria bacterium</name>
    <dbReference type="NCBI Taxonomy" id="2099670"/>
    <lineage>
        <taxon>Bacteria</taxon>
        <taxon>Candidatus Dojkabacteria</taxon>
    </lineage>
</organism>
<dbReference type="InterPro" id="IPR014762">
    <property type="entry name" value="DNA_mismatch_repair_CS"/>
</dbReference>
<keyword evidence="3" id="KW-0234">DNA repair</keyword>
<dbReference type="CDD" id="cd16926">
    <property type="entry name" value="HATPase_MutL-MLH-PMS-like"/>
    <property type="match status" value="1"/>
</dbReference>
<reference evidence="6" key="1">
    <citation type="submission" date="2020-04" db="EMBL/GenBank/DDBJ databases">
        <authorList>
            <person name="Zhang T."/>
        </authorList>
    </citation>
    <scope>NUCLEOTIDE SEQUENCE</scope>
    <source>
        <strain evidence="6">HKST-UBA12</strain>
    </source>
</reference>
<protein>
    <submittedName>
        <fullName evidence="6">DNA mismatch repair endonuclease MutL</fullName>
    </submittedName>
</protein>
<dbReference type="InterPro" id="IPR014721">
    <property type="entry name" value="Ribsml_uS5_D2-typ_fold_subgr"/>
</dbReference>
<dbReference type="FunFam" id="3.30.565.10:FF:000003">
    <property type="entry name" value="DNA mismatch repair endonuclease MutL"/>
    <property type="match status" value="1"/>
</dbReference>
<evidence type="ECO:0000313" key="7">
    <source>
        <dbReference type="Proteomes" id="UP000760819"/>
    </source>
</evidence>
<dbReference type="SUPFAM" id="SSF54211">
    <property type="entry name" value="Ribosomal protein S5 domain 2-like"/>
    <property type="match status" value="1"/>
</dbReference>
<dbReference type="PANTHER" id="PTHR10073:SF12">
    <property type="entry name" value="DNA MISMATCH REPAIR PROTEIN MLH1"/>
    <property type="match status" value="1"/>
</dbReference>
<accession>A0A955I9K3</accession>
<name>A0A955I9K3_9BACT</name>
<keyword evidence="6" id="KW-0540">Nuclease</keyword>
<dbReference type="GO" id="GO:0032300">
    <property type="term" value="C:mismatch repair complex"/>
    <property type="evidence" value="ECO:0007669"/>
    <property type="project" value="InterPro"/>
</dbReference>